<evidence type="ECO:0000259" key="2">
    <source>
        <dbReference type="Pfam" id="PF24864"/>
    </source>
</evidence>
<feature type="region of interest" description="Disordered" evidence="1">
    <location>
        <begin position="1"/>
        <end position="34"/>
    </location>
</feature>
<dbReference type="PANTHER" id="PTHR38790">
    <property type="entry name" value="2EXR DOMAIN-CONTAINING PROTEIN-RELATED"/>
    <property type="match status" value="1"/>
</dbReference>
<evidence type="ECO:0000313" key="3">
    <source>
        <dbReference type="EMBL" id="KAF3805422.1"/>
    </source>
</evidence>
<dbReference type="AlphaFoldDB" id="A0A8H4CKN6"/>
<proteinExistence type="predicted"/>
<feature type="compositionally biased region" description="Basic residues" evidence="1">
    <location>
        <begin position="1"/>
        <end position="11"/>
    </location>
</feature>
<feature type="domain" description="DUF7730" evidence="2">
    <location>
        <begin position="135"/>
        <end position="332"/>
    </location>
</feature>
<dbReference type="GeneID" id="69009928"/>
<dbReference type="Proteomes" id="UP000613401">
    <property type="component" value="Unassembled WGS sequence"/>
</dbReference>
<protein>
    <recommendedName>
        <fullName evidence="2">DUF7730 domain-containing protein</fullName>
    </recommendedName>
</protein>
<dbReference type="EMBL" id="WVTB01000042">
    <property type="protein sequence ID" value="KAF3805422.1"/>
    <property type="molecule type" value="Genomic_DNA"/>
</dbReference>
<reference evidence="3" key="2">
    <citation type="submission" date="2020-03" db="EMBL/GenBank/DDBJ databases">
        <authorList>
            <person name="Fu F.-F."/>
            <person name="Chen J."/>
        </authorList>
    </citation>
    <scope>NUCLEOTIDE SEQUENCE</scope>
    <source>
        <strain evidence="3">Lc1</strain>
    </source>
</reference>
<reference evidence="3" key="1">
    <citation type="journal article" date="2020" name="Phytopathology">
        <title>Genome sequence and comparative analysis of Colletotrichum gloeosporioides isolated from Liriodendron leaves.</title>
        <authorList>
            <person name="Fu F.F."/>
            <person name="Hao Z."/>
            <person name="Wang P."/>
            <person name="Lu Y."/>
            <person name="Xue L.J."/>
            <person name="Wei G."/>
            <person name="Tian Y."/>
            <person name="Baishi H."/>
            <person name="Xu H."/>
            <person name="Shi J."/>
            <person name="Cheng T."/>
            <person name="Wang G."/>
            <person name="Yi Y."/>
            <person name="Chen J."/>
        </authorList>
    </citation>
    <scope>NUCLEOTIDE SEQUENCE</scope>
    <source>
        <strain evidence="3">Lc1</strain>
    </source>
</reference>
<feature type="compositionally biased region" description="Low complexity" evidence="1">
    <location>
        <begin position="14"/>
        <end position="34"/>
    </location>
</feature>
<name>A0A8H4CKN6_COLGL</name>
<dbReference type="Pfam" id="PF24864">
    <property type="entry name" value="DUF7730"/>
    <property type="match status" value="1"/>
</dbReference>
<dbReference type="RefSeq" id="XP_045264581.1">
    <property type="nucleotide sequence ID" value="XM_045402850.1"/>
</dbReference>
<evidence type="ECO:0000313" key="4">
    <source>
        <dbReference type="Proteomes" id="UP000613401"/>
    </source>
</evidence>
<organism evidence="3 4">
    <name type="scientific">Colletotrichum gloeosporioides</name>
    <name type="common">Anthracnose fungus</name>
    <name type="synonym">Glomerella cingulata</name>
    <dbReference type="NCBI Taxonomy" id="474922"/>
    <lineage>
        <taxon>Eukaryota</taxon>
        <taxon>Fungi</taxon>
        <taxon>Dikarya</taxon>
        <taxon>Ascomycota</taxon>
        <taxon>Pezizomycotina</taxon>
        <taxon>Sordariomycetes</taxon>
        <taxon>Hypocreomycetidae</taxon>
        <taxon>Glomerellales</taxon>
        <taxon>Glomerellaceae</taxon>
        <taxon>Colletotrichum</taxon>
        <taxon>Colletotrichum gloeosporioides species complex</taxon>
    </lineage>
</organism>
<comment type="caution">
    <text evidence="3">The sequence shown here is derived from an EMBL/GenBank/DDBJ whole genome shotgun (WGS) entry which is preliminary data.</text>
</comment>
<evidence type="ECO:0000256" key="1">
    <source>
        <dbReference type="SAM" id="MobiDB-lite"/>
    </source>
</evidence>
<accession>A0A8H4CKN6</accession>
<dbReference type="InterPro" id="IPR056632">
    <property type="entry name" value="DUF7730"/>
</dbReference>
<keyword evidence="4" id="KW-1185">Reference proteome</keyword>
<sequence>MLAKLVRKLHRPGSSASRQSQPDSSPSAPEADLPVIPAIPAISSPRSRPITPPSCEPSGTFGLFERIPLEIRRQILIEAFGEQTIHIDLVYDRPRIEQRDAPNEEHRFRRAPRPTGKELAAASALYKLKTKRWQWYSCVCHAKLLSGTSSWSRFSEPCDDSCASNDNVCEHWPGEAPSKCSLGIMGWLLSCRQAYVEGLDVLFGTNTFRIQDMVILRHAQQLFLPHRWAAIPRLELQCFFSPYGWMLPAENTPPVNPLPLYCQKEPFYDLMGHLPDAFRNLQTLHLSLRSTTARAFSPWKIAYTHLQELMKPVESMLRQLPPTVRECTVAVPSSLFWQSRDKAKEDGRTVEHFYKKQKERHWCELSGPNQGINGYWLQLGKTDLSAETILPNYCFGSGAGRNWRDDMNVKDEDLIIYGLHWL</sequence>
<gene>
    <name evidence="3" type="ORF">GCG54_00002767</name>
</gene>